<feature type="compositionally biased region" description="Basic and acidic residues" evidence="1">
    <location>
        <begin position="51"/>
        <end position="64"/>
    </location>
</feature>
<feature type="region of interest" description="Disordered" evidence="1">
    <location>
        <begin position="32"/>
        <end position="64"/>
    </location>
</feature>
<dbReference type="AlphaFoldDB" id="A0A9W9T560"/>
<dbReference type="EMBL" id="JAPQKQ010000002">
    <property type="protein sequence ID" value="KAJ5209706.1"/>
    <property type="molecule type" value="Genomic_DNA"/>
</dbReference>
<protein>
    <submittedName>
        <fullName evidence="2">Uncharacterized protein</fullName>
    </submittedName>
</protein>
<evidence type="ECO:0000313" key="3">
    <source>
        <dbReference type="Proteomes" id="UP001150942"/>
    </source>
</evidence>
<evidence type="ECO:0000313" key="2">
    <source>
        <dbReference type="EMBL" id="KAJ5209706.1"/>
    </source>
</evidence>
<keyword evidence="3" id="KW-1185">Reference proteome</keyword>
<reference evidence="2" key="1">
    <citation type="submission" date="2022-11" db="EMBL/GenBank/DDBJ databases">
        <authorList>
            <person name="Petersen C."/>
        </authorList>
    </citation>
    <scope>NUCLEOTIDE SEQUENCE</scope>
    <source>
        <strain evidence="2">IBT 20477</strain>
    </source>
</reference>
<name>A0A9W9T560_9EURO</name>
<evidence type="ECO:0000256" key="1">
    <source>
        <dbReference type="SAM" id="MobiDB-lite"/>
    </source>
</evidence>
<proteinExistence type="predicted"/>
<dbReference type="OrthoDB" id="2563500at2759"/>
<comment type="caution">
    <text evidence="2">The sequence shown here is derived from an EMBL/GenBank/DDBJ whole genome shotgun (WGS) entry which is preliminary data.</text>
</comment>
<accession>A0A9W9T560</accession>
<reference evidence="2" key="2">
    <citation type="journal article" date="2023" name="IMA Fungus">
        <title>Comparative genomic study of the Penicillium genus elucidates a diverse pangenome and 15 lateral gene transfer events.</title>
        <authorList>
            <person name="Petersen C."/>
            <person name="Sorensen T."/>
            <person name="Nielsen M.R."/>
            <person name="Sondergaard T.E."/>
            <person name="Sorensen J.L."/>
            <person name="Fitzpatrick D.A."/>
            <person name="Frisvad J.C."/>
            <person name="Nielsen K.L."/>
        </authorList>
    </citation>
    <scope>NUCLEOTIDE SEQUENCE</scope>
    <source>
        <strain evidence="2">IBT 20477</strain>
    </source>
</reference>
<organism evidence="2 3">
    <name type="scientific">Penicillium cf. viridicatum</name>
    <dbReference type="NCBI Taxonomy" id="2972119"/>
    <lineage>
        <taxon>Eukaryota</taxon>
        <taxon>Fungi</taxon>
        <taxon>Dikarya</taxon>
        <taxon>Ascomycota</taxon>
        <taxon>Pezizomycotina</taxon>
        <taxon>Eurotiomycetes</taxon>
        <taxon>Eurotiomycetidae</taxon>
        <taxon>Eurotiales</taxon>
        <taxon>Aspergillaceae</taxon>
        <taxon>Penicillium</taxon>
    </lineage>
</organism>
<gene>
    <name evidence="2" type="ORF">N7449_004085</name>
</gene>
<dbReference type="Proteomes" id="UP001150942">
    <property type="component" value="Unassembled WGS sequence"/>
</dbReference>
<sequence>MTKASQKEHIRDNNILDILARIRRRDIERGEEVLQQYPASPPVTTPTRSEVPSDREMGAANERTVDKPLRAGILEESLWYTGLGSEHMFGSLDTVFDEFGGPSMNFDPQDLEQLYGNQS</sequence>